<keyword evidence="5" id="KW-0804">Transcription</keyword>
<evidence type="ECO:0000259" key="6">
    <source>
        <dbReference type="PROSITE" id="PS51094"/>
    </source>
</evidence>
<dbReference type="InterPro" id="IPR036095">
    <property type="entry name" value="PTS_EIIB-like_sf"/>
</dbReference>
<feature type="domain" description="PTS EIIA type-2" evidence="6">
    <location>
        <begin position="525"/>
        <end position="669"/>
    </location>
</feature>
<dbReference type="EMBL" id="BJCC01000012">
    <property type="protein sequence ID" value="GCF93604.1"/>
    <property type="molecule type" value="Genomic_DNA"/>
</dbReference>
<feature type="domain" description="PTS EIIB type-2" evidence="7">
    <location>
        <begin position="411"/>
        <end position="503"/>
    </location>
</feature>
<dbReference type="PROSITE" id="PS51372">
    <property type="entry name" value="PRD_2"/>
    <property type="match status" value="2"/>
</dbReference>
<proteinExistence type="predicted"/>
<keyword evidence="10" id="KW-1185">Reference proteome</keyword>
<dbReference type="OrthoDB" id="3710983at2"/>
<dbReference type="PANTHER" id="PTHR30185:SF18">
    <property type="entry name" value="TRANSCRIPTIONAL REGULATOR MTLR"/>
    <property type="match status" value="1"/>
</dbReference>
<name>A0A4P5PAY5_9ENTE</name>
<dbReference type="Pfam" id="PF08279">
    <property type="entry name" value="HTH_11"/>
    <property type="match status" value="1"/>
</dbReference>
<evidence type="ECO:0000256" key="2">
    <source>
        <dbReference type="ARBA" id="ARBA00022737"/>
    </source>
</evidence>
<reference evidence="10" key="1">
    <citation type="submission" date="2019-02" db="EMBL/GenBank/DDBJ databases">
        <title>Draft genome sequence of Enterococcus sp. Gos25-1.</title>
        <authorList>
            <person name="Tanaka N."/>
            <person name="Shiwa Y."/>
            <person name="Fujita N."/>
        </authorList>
    </citation>
    <scope>NUCLEOTIDE SEQUENCE [LARGE SCALE GENOMIC DNA]</scope>
    <source>
        <strain evidence="10">Gos25-1</strain>
    </source>
</reference>
<dbReference type="Gene3D" id="1.10.1790.10">
    <property type="entry name" value="PRD domain"/>
    <property type="match status" value="2"/>
</dbReference>
<dbReference type="InterPro" id="IPR050661">
    <property type="entry name" value="BglG_antiterminators"/>
</dbReference>
<dbReference type="SUPFAM" id="SSF52794">
    <property type="entry name" value="PTS system IIB component-like"/>
    <property type="match status" value="1"/>
</dbReference>
<dbReference type="InterPro" id="IPR002178">
    <property type="entry name" value="PTS_EIIA_type-2_dom"/>
</dbReference>
<dbReference type="InterPro" id="IPR011608">
    <property type="entry name" value="PRD"/>
</dbReference>
<dbReference type="InterPro" id="IPR036390">
    <property type="entry name" value="WH_DNA-bd_sf"/>
</dbReference>
<dbReference type="InterPro" id="IPR016152">
    <property type="entry name" value="PTrfase/Anion_transptr"/>
</dbReference>
<dbReference type="SUPFAM" id="SSF46785">
    <property type="entry name" value="Winged helix' DNA-binding domain"/>
    <property type="match status" value="1"/>
</dbReference>
<evidence type="ECO:0000313" key="9">
    <source>
        <dbReference type="EMBL" id="GCF93604.1"/>
    </source>
</evidence>
<dbReference type="InterPro" id="IPR036634">
    <property type="entry name" value="PRD_sf"/>
</dbReference>
<dbReference type="Gene3D" id="1.10.10.10">
    <property type="entry name" value="Winged helix-like DNA-binding domain superfamily/Winged helix DNA-binding domain"/>
    <property type="match status" value="2"/>
</dbReference>
<protein>
    <submittedName>
        <fullName evidence="9">Putative transcriptional antiterminator (BglG family)</fullName>
    </submittedName>
</protein>
<evidence type="ECO:0000259" key="8">
    <source>
        <dbReference type="PROSITE" id="PS51372"/>
    </source>
</evidence>
<evidence type="ECO:0000313" key="10">
    <source>
        <dbReference type="Proteomes" id="UP000290567"/>
    </source>
</evidence>
<dbReference type="PROSITE" id="PS51099">
    <property type="entry name" value="PTS_EIIB_TYPE_2"/>
    <property type="match status" value="1"/>
</dbReference>
<keyword evidence="4" id="KW-0010">Activator</keyword>
<dbReference type="AlphaFoldDB" id="A0A4P5PAY5"/>
<dbReference type="Pfam" id="PF00359">
    <property type="entry name" value="PTS_EIIA_2"/>
    <property type="match status" value="1"/>
</dbReference>
<evidence type="ECO:0000256" key="3">
    <source>
        <dbReference type="ARBA" id="ARBA00023015"/>
    </source>
</evidence>
<evidence type="ECO:0000259" key="7">
    <source>
        <dbReference type="PROSITE" id="PS51099"/>
    </source>
</evidence>
<dbReference type="RefSeq" id="WP_146622060.1">
    <property type="nucleotide sequence ID" value="NZ_BJCC01000012.1"/>
</dbReference>
<dbReference type="Pfam" id="PF02302">
    <property type="entry name" value="PTS_IIB"/>
    <property type="match status" value="1"/>
</dbReference>
<dbReference type="PANTHER" id="PTHR30185">
    <property type="entry name" value="CRYPTIC BETA-GLUCOSIDE BGL OPERON ANTITERMINATOR"/>
    <property type="match status" value="1"/>
</dbReference>
<comment type="caution">
    <text evidence="9">The sequence shown here is derived from an EMBL/GenBank/DDBJ whole genome shotgun (WGS) entry which is preliminary data.</text>
</comment>
<dbReference type="InterPro" id="IPR007737">
    <property type="entry name" value="Mga_HTH"/>
</dbReference>
<gene>
    <name evidence="9" type="ORF">NRIC_14950</name>
</gene>
<dbReference type="Gene3D" id="3.40.930.10">
    <property type="entry name" value="Mannitol-specific EII, Chain A"/>
    <property type="match status" value="1"/>
</dbReference>
<dbReference type="Gene3D" id="3.40.50.2300">
    <property type="match status" value="1"/>
</dbReference>
<dbReference type="SUPFAM" id="SSF63520">
    <property type="entry name" value="PTS-regulatory domain, PRD"/>
    <property type="match status" value="2"/>
</dbReference>
<keyword evidence="2" id="KW-0677">Repeat</keyword>
<sequence>MLSKKETHILKLLYEHQPAFLTSQELAAALGVSDRTARKYLHLLEDTLKEQGLGTIEGKQGCGYRLIIDQTDDFELFYVRQVKTQPCSKDKGAIHEAQDRQYYILNQLFFEQKAVYVDNLADELFVSRSTISNDLVEVKKMLKPFEIELCSKSNRGIFVVGNEKNIRHFIMNYFFLERLQDNLYTFSTYTNLLEGISIEEIVIIVLDECREARLKLSDFIIFNIVLHIGLAIKRLQAGFDIEYTNMIELPSQSVEYETALKIVHRITESMLIEFPQEEANYIALHLRNKITAKRVYQKTTYSEAEIKAQLIEALKAFDLETGYQLHNDAILIDGLMMHFTPFLLRLQNQMSIENPLLEEIRLHYQDLLNLTMQYLSQMPVFQPHEITDGEWAYLTIHITAAVERYHNEQKARVLVICATGLGSSQMIKNRLEREMGSKIVIEKVISYYEIADQNLDQIDLIISSINLPNVIHHTPIVYVSVFVGEEDIKKINSELSGFKQLNCLSNQPKNKDQDKLADQIALIHQCFRPDLFLHLETASTKEEVLDQLIEMLEKVEEKPIKEAVAKQLRLRESYSSVAFSPYLAVPHPIEAVTEQAYVAAAVVPKGVYWEADYPEIQLVFLLSPDKLGRVELEKISQMLVPIIEDDEFRQRLSSSRTYDDFIDQLIQRLS</sequence>
<dbReference type="Pfam" id="PF05043">
    <property type="entry name" value="Mga"/>
    <property type="match status" value="1"/>
</dbReference>
<dbReference type="Proteomes" id="UP000290567">
    <property type="component" value="Unassembled WGS sequence"/>
</dbReference>
<dbReference type="InterPro" id="IPR013196">
    <property type="entry name" value="HTH_11"/>
</dbReference>
<evidence type="ECO:0000256" key="1">
    <source>
        <dbReference type="ARBA" id="ARBA00022679"/>
    </source>
</evidence>
<accession>A0A4P5PAY5</accession>
<organism evidence="9 10">
    <name type="scientific">Enterococcus florum</name>
    <dbReference type="NCBI Taxonomy" id="2480627"/>
    <lineage>
        <taxon>Bacteria</taxon>
        <taxon>Bacillati</taxon>
        <taxon>Bacillota</taxon>
        <taxon>Bacilli</taxon>
        <taxon>Lactobacillales</taxon>
        <taxon>Enterococcaceae</taxon>
        <taxon>Enterococcus</taxon>
    </lineage>
</organism>
<dbReference type="CDD" id="cd05568">
    <property type="entry name" value="PTS_IIB_bgl_like"/>
    <property type="match status" value="1"/>
</dbReference>
<evidence type="ECO:0000256" key="4">
    <source>
        <dbReference type="ARBA" id="ARBA00023159"/>
    </source>
</evidence>
<dbReference type="GO" id="GO:0008982">
    <property type="term" value="F:protein-N(PI)-phosphohistidine-sugar phosphotransferase activity"/>
    <property type="evidence" value="ECO:0007669"/>
    <property type="project" value="InterPro"/>
</dbReference>
<dbReference type="InterPro" id="IPR013011">
    <property type="entry name" value="PTS_EIIB_2"/>
</dbReference>
<dbReference type="InterPro" id="IPR036388">
    <property type="entry name" value="WH-like_DNA-bd_sf"/>
</dbReference>
<feature type="domain" description="PRD" evidence="8">
    <location>
        <begin position="189"/>
        <end position="296"/>
    </location>
</feature>
<dbReference type="SUPFAM" id="SSF55804">
    <property type="entry name" value="Phoshotransferase/anion transport protein"/>
    <property type="match status" value="1"/>
</dbReference>
<feature type="domain" description="PRD" evidence="8">
    <location>
        <begin position="301"/>
        <end position="408"/>
    </location>
</feature>
<keyword evidence="3" id="KW-0805">Transcription regulation</keyword>
<dbReference type="Pfam" id="PF00874">
    <property type="entry name" value="PRD"/>
    <property type="match status" value="2"/>
</dbReference>
<dbReference type="InterPro" id="IPR003501">
    <property type="entry name" value="PTS_EIIB_2/3"/>
</dbReference>
<dbReference type="PROSITE" id="PS51094">
    <property type="entry name" value="PTS_EIIA_TYPE_2"/>
    <property type="match status" value="1"/>
</dbReference>
<keyword evidence="1" id="KW-0808">Transferase</keyword>
<dbReference type="GO" id="GO:0006355">
    <property type="term" value="P:regulation of DNA-templated transcription"/>
    <property type="evidence" value="ECO:0007669"/>
    <property type="project" value="InterPro"/>
</dbReference>
<dbReference type="GO" id="GO:0009401">
    <property type="term" value="P:phosphoenolpyruvate-dependent sugar phosphotransferase system"/>
    <property type="evidence" value="ECO:0007669"/>
    <property type="project" value="InterPro"/>
</dbReference>
<evidence type="ECO:0000256" key="5">
    <source>
        <dbReference type="ARBA" id="ARBA00023163"/>
    </source>
</evidence>